<dbReference type="EMBL" id="CM023482">
    <property type="protein sequence ID" value="KAH6939042.1"/>
    <property type="molecule type" value="Genomic_DNA"/>
</dbReference>
<keyword evidence="2" id="KW-1185">Reference proteome</keyword>
<name>A0ACB7SYB4_HYAAI</name>
<comment type="caution">
    <text evidence="1">The sequence shown here is derived from an EMBL/GenBank/DDBJ whole genome shotgun (WGS) entry which is preliminary data.</text>
</comment>
<accession>A0ACB7SYB4</accession>
<dbReference type="Proteomes" id="UP000821845">
    <property type="component" value="Chromosome 2"/>
</dbReference>
<organism evidence="1 2">
    <name type="scientific">Hyalomma asiaticum</name>
    <name type="common">Tick</name>
    <dbReference type="NCBI Taxonomy" id="266040"/>
    <lineage>
        <taxon>Eukaryota</taxon>
        <taxon>Metazoa</taxon>
        <taxon>Ecdysozoa</taxon>
        <taxon>Arthropoda</taxon>
        <taxon>Chelicerata</taxon>
        <taxon>Arachnida</taxon>
        <taxon>Acari</taxon>
        <taxon>Parasitiformes</taxon>
        <taxon>Ixodida</taxon>
        <taxon>Ixodoidea</taxon>
        <taxon>Ixodidae</taxon>
        <taxon>Hyalomminae</taxon>
        <taxon>Hyalomma</taxon>
    </lineage>
</organism>
<proteinExistence type="predicted"/>
<sequence length="196" mass="21796">MTVHSGKSVGDRVQQRQQMTTAGDSRVTTRSNKTARPSALSARDPRRSVIRHKRSRRRGCSRGRAVDEQNIATKEDDDGDDASSTHKTAAKLTAAYCGGVWPRFLEAAKASRRTLVRRPKTRAFSESRGAKQPPAGEGERNETEEAWLDGWGRDVAEEEQYRYVLCSFEPRALLSCSSVVVRLRRLGTTGASRGYL</sequence>
<evidence type="ECO:0000313" key="2">
    <source>
        <dbReference type="Proteomes" id="UP000821845"/>
    </source>
</evidence>
<evidence type="ECO:0000313" key="1">
    <source>
        <dbReference type="EMBL" id="KAH6939042.1"/>
    </source>
</evidence>
<gene>
    <name evidence="1" type="ORF">HPB50_015684</name>
</gene>
<reference evidence="1" key="1">
    <citation type="submission" date="2020-05" db="EMBL/GenBank/DDBJ databases">
        <title>Large-scale comparative analyses of tick genomes elucidate their genetic diversity and vector capacities.</title>
        <authorList>
            <person name="Jia N."/>
            <person name="Wang J."/>
            <person name="Shi W."/>
            <person name="Du L."/>
            <person name="Sun Y."/>
            <person name="Zhan W."/>
            <person name="Jiang J."/>
            <person name="Wang Q."/>
            <person name="Zhang B."/>
            <person name="Ji P."/>
            <person name="Sakyi L.B."/>
            <person name="Cui X."/>
            <person name="Yuan T."/>
            <person name="Jiang B."/>
            <person name="Yang W."/>
            <person name="Lam T.T.-Y."/>
            <person name="Chang Q."/>
            <person name="Ding S."/>
            <person name="Wang X."/>
            <person name="Zhu J."/>
            <person name="Ruan X."/>
            <person name="Zhao L."/>
            <person name="Wei J."/>
            <person name="Que T."/>
            <person name="Du C."/>
            <person name="Cheng J."/>
            <person name="Dai P."/>
            <person name="Han X."/>
            <person name="Huang E."/>
            <person name="Gao Y."/>
            <person name="Liu J."/>
            <person name="Shao H."/>
            <person name="Ye R."/>
            <person name="Li L."/>
            <person name="Wei W."/>
            <person name="Wang X."/>
            <person name="Wang C."/>
            <person name="Yang T."/>
            <person name="Huo Q."/>
            <person name="Li W."/>
            <person name="Guo W."/>
            <person name="Chen H."/>
            <person name="Zhou L."/>
            <person name="Ni X."/>
            <person name="Tian J."/>
            <person name="Zhou Y."/>
            <person name="Sheng Y."/>
            <person name="Liu T."/>
            <person name="Pan Y."/>
            <person name="Xia L."/>
            <person name="Li J."/>
            <person name="Zhao F."/>
            <person name="Cao W."/>
        </authorList>
    </citation>
    <scope>NUCLEOTIDE SEQUENCE</scope>
    <source>
        <strain evidence="1">Hyas-2018</strain>
    </source>
</reference>
<protein>
    <submittedName>
        <fullName evidence="1">Uncharacterized protein</fullName>
    </submittedName>
</protein>